<name>A0A1Y1ZY89_9PLEO</name>
<evidence type="ECO:0000313" key="1">
    <source>
        <dbReference type="EMBL" id="ORY15150.1"/>
    </source>
</evidence>
<accession>A0A1Y1ZY89</accession>
<organism evidence="1 2">
    <name type="scientific">Clohesyomyces aquaticus</name>
    <dbReference type="NCBI Taxonomy" id="1231657"/>
    <lineage>
        <taxon>Eukaryota</taxon>
        <taxon>Fungi</taxon>
        <taxon>Dikarya</taxon>
        <taxon>Ascomycota</taxon>
        <taxon>Pezizomycotina</taxon>
        <taxon>Dothideomycetes</taxon>
        <taxon>Pleosporomycetidae</taxon>
        <taxon>Pleosporales</taxon>
        <taxon>Lindgomycetaceae</taxon>
        <taxon>Clohesyomyces</taxon>
    </lineage>
</organism>
<protein>
    <submittedName>
        <fullName evidence="1">Uncharacterized protein</fullName>
    </submittedName>
</protein>
<dbReference type="Proteomes" id="UP000193144">
    <property type="component" value="Unassembled WGS sequence"/>
</dbReference>
<keyword evidence="2" id="KW-1185">Reference proteome</keyword>
<comment type="caution">
    <text evidence="1">The sequence shown here is derived from an EMBL/GenBank/DDBJ whole genome shotgun (WGS) entry which is preliminary data.</text>
</comment>
<dbReference type="EMBL" id="MCFA01000027">
    <property type="protein sequence ID" value="ORY15150.1"/>
    <property type="molecule type" value="Genomic_DNA"/>
</dbReference>
<evidence type="ECO:0000313" key="2">
    <source>
        <dbReference type="Proteomes" id="UP000193144"/>
    </source>
</evidence>
<gene>
    <name evidence="1" type="ORF">BCR34DRAFT_598627</name>
</gene>
<proteinExistence type="predicted"/>
<sequence>MRLQIAYLVPVDQKDSNGISHDGRLSSGCSTCAGHEEQLTAVGFARGVDSLVLFAPAAILLRSPGRAWGDALISSLHPGSYRHVGTATRDSVNICSVAEQCRDAWGLDTSNPPNGTPASAAKVPPTDPLAIYREALLLEAKLRRCSTLAPEQITVPGPPRTQSQDFFSKIASRPIIGPLWQILQVPKLQLLSLSRVEEGMSGVAHSMPPTMLPSYMRARISG</sequence>
<reference evidence="1 2" key="1">
    <citation type="submission" date="2016-07" db="EMBL/GenBank/DDBJ databases">
        <title>Pervasive Adenine N6-methylation of Active Genes in Fungi.</title>
        <authorList>
            <consortium name="DOE Joint Genome Institute"/>
            <person name="Mondo S.J."/>
            <person name="Dannebaum R.O."/>
            <person name="Kuo R.C."/>
            <person name="Labutti K."/>
            <person name="Haridas S."/>
            <person name="Kuo A."/>
            <person name="Salamov A."/>
            <person name="Ahrendt S.R."/>
            <person name="Lipzen A."/>
            <person name="Sullivan W."/>
            <person name="Andreopoulos W.B."/>
            <person name="Clum A."/>
            <person name="Lindquist E."/>
            <person name="Daum C."/>
            <person name="Ramamoorthy G.K."/>
            <person name="Gryganskyi A."/>
            <person name="Culley D."/>
            <person name="Magnuson J.K."/>
            <person name="James T.Y."/>
            <person name="O'Malley M.A."/>
            <person name="Stajich J.E."/>
            <person name="Spatafora J.W."/>
            <person name="Visel A."/>
            <person name="Grigoriev I.V."/>
        </authorList>
    </citation>
    <scope>NUCLEOTIDE SEQUENCE [LARGE SCALE GENOMIC DNA]</scope>
    <source>
        <strain evidence="1 2">CBS 115471</strain>
    </source>
</reference>
<dbReference type="AlphaFoldDB" id="A0A1Y1ZY89"/>